<keyword evidence="1" id="KW-0175">Coiled coil</keyword>
<evidence type="ECO:0000313" key="3">
    <source>
        <dbReference type="EMBL" id="KAF2287553.1"/>
    </source>
</evidence>
<keyword evidence="4" id="KW-1185">Reference proteome</keyword>
<dbReference type="Pfam" id="PF06101">
    <property type="entry name" value="Vps62"/>
    <property type="match status" value="1"/>
</dbReference>
<proteinExistence type="predicted"/>
<dbReference type="AlphaFoldDB" id="A0A6A6KHL0"/>
<dbReference type="PANTHER" id="PTHR48173:SF2">
    <property type="entry name" value="VACUOLAR PROTEIN SORTING-ASSOCIATED PROTEIN 62"/>
    <property type="match status" value="1"/>
</dbReference>
<name>A0A6A6KHL0_HEVBR</name>
<protein>
    <submittedName>
        <fullName evidence="3">Uncharacterized protein</fullName>
    </submittedName>
</protein>
<evidence type="ECO:0000256" key="2">
    <source>
        <dbReference type="SAM" id="Phobius"/>
    </source>
</evidence>
<keyword evidence="2" id="KW-0472">Membrane</keyword>
<accession>A0A6A6KHL0</accession>
<dbReference type="Proteomes" id="UP000467840">
    <property type="component" value="Chromosome 8"/>
</dbReference>
<evidence type="ECO:0000313" key="4">
    <source>
        <dbReference type="Proteomes" id="UP000467840"/>
    </source>
</evidence>
<evidence type="ECO:0000256" key="1">
    <source>
        <dbReference type="SAM" id="Coils"/>
    </source>
</evidence>
<feature type="coiled-coil region" evidence="1">
    <location>
        <begin position="214"/>
        <end position="267"/>
    </location>
</feature>
<gene>
    <name evidence="3" type="ORF">GH714_001262</name>
</gene>
<sequence>MLVAVYERMGSNIVYDSRSELDKIINLLPFFVRFSVENIFDLFPTELYGEEGQLDRSFLEASKYRNHNKKRSLGHPSSPEQKNQSPISIGCLTRPEQSIVRCITRSIVYALFCIAVGFVSVGALPARAAVAPVASEVTFKKKEREVNEESHSKGHEYSDYTRSLLEEVSWLLKCIEETRRGNGSLEEVGLALKAVKAKKEGLQGQIMEGLYSEEGELKKEKLSLENRAEEIMDEAVKVRREYENLVGSAEKERMQELEERMRVIEEDYSRVWDRVGEIEDAILRRETMAMSLGIRELCFIQRECEELVKRFNQEMRRKGTER</sequence>
<organism evidence="3 4">
    <name type="scientific">Hevea brasiliensis</name>
    <name type="common">Para rubber tree</name>
    <name type="synonym">Siphonia brasiliensis</name>
    <dbReference type="NCBI Taxonomy" id="3981"/>
    <lineage>
        <taxon>Eukaryota</taxon>
        <taxon>Viridiplantae</taxon>
        <taxon>Streptophyta</taxon>
        <taxon>Embryophyta</taxon>
        <taxon>Tracheophyta</taxon>
        <taxon>Spermatophyta</taxon>
        <taxon>Magnoliopsida</taxon>
        <taxon>eudicotyledons</taxon>
        <taxon>Gunneridae</taxon>
        <taxon>Pentapetalae</taxon>
        <taxon>rosids</taxon>
        <taxon>fabids</taxon>
        <taxon>Malpighiales</taxon>
        <taxon>Euphorbiaceae</taxon>
        <taxon>Crotonoideae</taxon>
        <taxon>Micrandreae</taxon>
        <taxon>Hevea</taxon>
    </lineage>
</organism>
<dbReference type="InterPro" id="IPR009291">
    <property type="entry name" value="Vps62"/>
</dbReference>
<comment type="caution">
    <text evidence="3">The sequence shown here is derived from an EMBL/GenBank/DDBJ whole genome shotgun (WGS) entry which is preliminary data.</text>
</comment>
<keyword evidence="2" id="KW-0812">Transmembrane</keyword>
<feature type="transmembrane region" description="Helical" evidence="2">
    <location>
        <begin position="107"/>
        <end position="126"/>
    </location>
</feature>
<dbReference type="EMBL" id="JAAGAX010000016">
    <property type="protein sequence ID" value="KAF2287553.1"/>
    <property type="molecule type" value="Genomic_DNA"/>
</dbReference>
<dbReference type="PANTHER" id="PTHR48173">
    <property type="entry name" value="GNK2-HOMOLOGOUS DOMAIN-CONTAINING PROTEIN"/>
    <property type="match status" value="1"/>
</dbReference>
<reference evidence="3 4" key="1">
    <citation type="journal article" date="2020" name="Mol. Plant">
        <title>The Chromosome-Based Rubber Tree Genome Provides New Insights into Spurge Genome Evolution and Rubber Biosynthesis.</title>
        <authorList>
            <person name="Liu J."/>
            <person name="Shi C."/>
            <person name="Shi C.C."/>
            <person name="Li W."/>
            <person name="Zhang Q.J."/>
            <person name="Zhang Y."/>
            <person name="Li K."/>
            <person name="Lu H.F."/>
            <person name="Shi C."/>
            <person name="Zhu S.T."/>
            <person name="Xiao Z.Y."/>
            <person name="Nan H."/>
            <person name="Yue Y."/>
            <person name="Zhu X.G."/>
            <person name="Wu Y."/>
            <person name="Hong X.N."/>
            <person name="Fan G.Y."/>
            <person name="Tong Y."/>
            <person name="Zhang D."/>
            <person name="Mao C.L."/>
            <person name="Liu Y.L."/>
            <person name="Hao S.J."/>
            <person name="Liu W.Q."/>
            <person name="Lv M.Q."/>
            <person name="Zhang H.B."/>
            <person name="Liu Y."/>
            <person name="Hu-Tang G.R."/>
            <person name="Wang J.P."/>
            <person name="Wang J.H."/>
            <person name="Sun Y.H."/>
            <person name="Ni S.B."/>
            <person name="Chen W.B."/>
            <person name="Zhang X.C."/>
            <person name="Jiao Y.N."/>
            <person name="Eichler E.E."/>
            <person name="Li G.H."/>
            <person name="Liu X."/>
            <person name="Gao L.Z."/>
        </authorList>
    </citation>
    <scope>NUCLEOTIDE SEQUENCE [LARGE SCALE GENOMIC DNA]</scope>
    <source>
        <strain evidence="4">cv. GT1</strain>
        <tissue evidence="3">Leaf</tissue>
    </source>
</reference>
<keyword evidence="2" id="KW-1133">Transmembrane helix</keyword>